<dbReference type="RefSeq" id="WP_198732776.1">
    <property type="nucleotide sequence ID" value="NZ_JAEINH010000003.1"/>
</dbReference>
<dbReference type="PANTHER" id="PTHR33407">
    <property type="entry name" value="PECTATE LYASE F-RELATED"/>
    <property type="match status" value="1"/>
</dbReference>
<feature type="domain" description="Ricin B lectin" evidence="11">
    <location>
        <begin position="51"/>
        <end position="187"/>
    </location>
</feature>
<dbReference type="InterPro" id="IPR035992">
    <property type="entry name" value="Ricin_B-like_lectins"/>
</dbReference>
<evidence type="ECO:0000313" key="12">
    <source>
        <dbReference type="EMBL" id="MBI9114205.1"/>
    </source>
</evidence>
<dbReference type="InterPro" id="IPR004898">
    <property type="entry name" value="Pectate_lyase_PlyH/PlyE-like"/>
</dbReference>
<evidence type="ECO:0000259" key="11">
    <source>
        <dbReference type="SMART" id="SM00458"/>
    </source>
</evidence>
<comment type="caution">
    <text evidence="12">The sequence shown here is derived from an EMBL/GenBank/DDBJ whole genome shotgun (WGS) entry which is preliminary data.</text>
</comment>
<dbReference type="AlphaFoldDB" id="A0A934M941"/>
<evidence type="ECO:0000313" key="13">
    <source>
        <dbReference type="Proteomes" id="UP000602087"/>
    </source>
</evidence>
<feature type="chain" id="PRO_5037069594" description="pectate lyase" evidence="10">
    <location>
        <begin position="45"/>
        <end position="430"/>
    </location>
</feature>
<keyword evidence="6" id="KW-0964">Secreted</keyword>
<name>A0A934M941_9MICO</name>
<keyword evidence="9 12" id="KW-0456">Lyase</keyword>
<gene>
    <name evidence="12" type="ORF">JAV76_04145</name>
</gene>
<evidence type="ECO:0000256" key="6">
    <source>
        <dbReference type="ARBA" id="ARBA00022525"/>
    </source>
</evidence>
<dbReference type="SUPFAM" id="SSF50370">
    <property type="entry name" value="Ricin B-like lectins"/>
    <property type="match status" value="1"/>
</dbReference>
<comment type="catalytic activity">
    <reaction evidence="1">
        <text>Eliminative cleavage of (1-&gt;4)-alpha-D-galacturonan to give oligosaccharides with 4-deoxy-alpha-D-galact-4-enuronosyl groups at their non-reducing ends.</text>
        <dbReference type="EC" id="4.2.2.2"/>
    </reaction>
</comment>
<sequence>MRRTHSATSPRGASRRPLRAALAAVLTAALAVVGTLALPTAASAATVDSGAWYVLVNRQSGKAMDVSGKSSADGSKIIQWTRTDAANQQFQLIANGDGTYRVKSRSSGKVLDVWEWSTTSGAEVRQFTDLGGANQRFRLVDAEGGRVRLVNQNSGMAIGVTDRSTKNSATITQSKDNNQYNQQWQLVKVSGGAPVTAPSTPAVGAWPKATSDVKVSSTQKVPTSFDGKLRRYYGISAGDQSESQPAMFQLADGATLKNVIIGTGAGDGVHCLGTCTLENVWWEDVGEDAATFKGTKATQTFTINGGGARKAHDKVFQHNGPGTFVIKNFEVEDIGKLYRSCGNCATQHKRHVIVDNVRVIAPAGSIVGLNTNYGDTATISNLTVVGDPSKKIPVCEWYRGILKSQGGDAKKLGNGPSSQCIYTREAVVYK</sequence>
<organism evidence="12 13">
    <name type="scientific">Sanguibacter suaedae</name>
    <dbReference type="NCBI Taxonomy" id="2795737"/>
    <lineage>
        <taxon>Bacteria</taxon>
        <taxon>Bacillati</taxon>
        <taxon>Actinomycetota</taxon>
        <taxon>Actinomycetes</taxon>
        <taxon>Micrococcales</taxon>
        <taxon>Sanguibacteraceae</taxon>
        <taxon>Sanguibacter</taxon>
    </lineage>
</organism>
<dbReference type="GO" id="GO:0045490">
    <property type="term" value="P:pectin catabolic process"/>
    <property type="evidence" value="ECO:0007669"/>
    <property type="project" value="TreeGrafter"/>
</dbReference>
<keyword evidence="7 10" id="KW-0732">Signal</keyword>
<keyword evidence="13" id="KW-1185">Reference proteome</keyword>
<evidence type="ECO:0000256" key="8">
    <source>
        <dbReference type="ARBA" id="ARBA00022837"/>
    </source>
</evidence>
<evidence type="ECO:0000256" key="7">
    <source>
        <dbReference type="ARBA" id="ARBA00022729"/>
    </source>
</evidence>
<dbReference type="InterPro" id="IPR011050">
    <property type="entry name" value="Pectin_lyase_fold/virulence"/>
</dbReference>
<dbReference type="Pfam" id="PF14200">
    <property type="entry name" value="RicinB_lectin_2"/>
    <property type="match status" value="2"/>
</dbReference>
<evidence type="ECO:0000256" key="9">
    <source>
        <dbReference type="ARBA" id="ARBA00023239"/>
    </source>
</evidence>
<dbReference type="InterPro" id="IPR012334">
    <property type="entry name" value="Pectin_lyas_fold"/>
</dbReference>
<evidence type="ECO:0000256" key="10">
    <source>
        <dbReference type="SAM" id="SignalP"/>
    </source>
</evidence>
<dbReference type="Gene3D" id="2.80.10.50">
    <property type="match status" value="3"/>
</dbReference>
<protein>
    <recommendedName>
        <fullName evidence="5">pectate lyase</fullName>
        <ecNumber evidence="5">4.2.2.2</ecNumber>
    </recommendedName>
</protein>
<comment type="subcellular location">
    <subcellularLocation>
        <location evidence="3">Secreted</location>
    </subcellularLocation>
</comment>
<dbReference type="SUPFAM" id="SSF51126">
    <property type="entry name" value="Pectin lyase-like"/>
    <property type="match status" value="1"/>
</dbReference>
<feature type="signal peptide" evidence="10">
    <location>
        <begin position="1"/>
        <end position="44"/>
    </location>
</feature>
<dbReference type="PROSITE" id="PS50231">
    <property type="entry name" value="RICIN_B_LECTIN"/>
    <property type="match status" value="1"/>
</dbReference>
<evidence type="ECO:0000256" key="4">
    <source>
        <dbReference type="ARBA" id="ARBA00006463"/>
    </source>
</evidence>
<keyword evidence="8" id="KW-0106">Calcium</keyword>
<dbReference type="Proteomes" id="UP000602087">
    <property type="component" value="Unassembled WGS sequence"/>
</dbReference>
<dbReference type="PANTHER" id="PTHR33407:SF9">
    <property type="entry name" value="PECTATE LYASE F-RELATED"/>
    <property type="match status" value="1"/>
</dbReference>
<dbReference type="Gene3D" id="2.160.20.10">
    <property type="entry name" value="Single-stranded right-handed beta-helix, Pectin lyase-like"/>
    <property type="match status" value="1"/>
</dbReference>
<accession>A0A934M941</accession>
<dbReference type="EC" id="4.2.2.2" evidence="5"/>
<comment type="similarity">
    <text evidence="4">Belongs to the polysaccharide lyase 3 family.</text>
</comment>
<evidence type="ECO:0000256" key="1">
    <source>
        <dbReference type="ARBA" id="ARBA00000695"/>
    </source>
</evidence>
<dbReference type="GO" id="GO:0005576">
    <property type="term" value="C:extracellular region"/>
    <property type="evidence" value="ECO:0007669"/>
    <property type="project" value="UniProtKB-SubCell"/>
</dbReference>
<comment type="cofactor">
    <cofactor evidence="2">
        <name>Ca(2+)</name>
        <dbReference type="ChEBI" id="CHEBI:29108"/>
    </cofactor>
</comment>
<evidence type="ECO:0000256" key="3">
    <source>
        <dbReference type="ARBA" id="ARBA00004613"/>
    </source>
</evidence>
<dbReference type="Pfam" id="PF03211">
    <property type="entry name" value="Pectate_lyase"/>
    <property type="match status" value="1"/>
</dbReference>
<dbReference type="GO" id="GO:0030570">
    <property type="term" value="F:pectate lyase activity"/>
    <property type="evidence" value="ECO:0007669"/>
    <property type="project" value="UniProtKB-EC"/>
</dbReference>
<dbReference type="EMBL" id="JAEINH010000003">
    <property type="protein sequence ID" value="MBI9114205.1"/>
    <property type="molecule type" value="Genomic_DNA"/>
</dbReference>
<evidence type="ECO:0000256" key="2">
    <source>
        <dbReference type="ARBA" id="ARBA00001913"/>
    </source>
</evidence>
<evidence type="ECO:0000256" key="5">
    <source>
        <dbReference type="ARBA" id="ARBA00012272"/>
    </source>
</evidence>
<dbReference type="SMART" id="SM00458">
    <property type="entry name" value="RICIN"/>
    <property type="match status" value="1"/>
</dbReference>
<dbReference type="InterPro" id="IPR000772">
    <property type="entry name" value="Ricin_B_lectin"/>
</dbReference>
<reference evidence="12" key="1">
    <citation type="submission" date="2020-12" db="EMBL/GenBank/DDBJ databases">
        <title>Sanguibacter suaedae sp. nov., isolated from Suaeda aralocaspica.</title>
        <authorList>
            <person name="Ma Q."/>
        </authorList>
    </citation>
    <scope>NUCLEOTIDE SEQUENCE</scope>
    <source>
        <strain evidence="12">YZGR15</strain>
    </source>
</reference>
<dbReference type="PROSITE" id="PS51318">
    <property type="entry name" value="TAT"/>
    <property type="match status" value="1"/>
</dbReference>
<proteinExistence type="inferred from homology"/>
<dbReference type="InterPro" id="IPR006311">
    <property type="entry name" value="TAT_signal"/>
</dbReference>